<comment type="caution">
    <text evidence="2">The sequence shown here is derived from an EMBL/GenBank/DDBJ whole genome shotgun (WGS) entry which is preliminary data.</text>
</comment>
<dbReference type="Proteomes" id="UP001606305">
    <property type="component" value="Unassembled WGS sequence"/>
</dbReference>
<name>A0ABW7GCL3_9BURK</name>
<dbReference type="InterPro" id="IPR005153">
    <property type="entry name" value="MbtH-like_dom"/>
</dbReference>
<dbReference type="SUPFAM" id="SSF160582">
    <property type="entry name" value="MbtH-like"/>
    <property type="match status" value="1"/>
</dbReference>
<evidence type="ECO:0000259" key="1">
    <source>
        <dbReference type="SMART" id="SM00923"/>
    </source>
</evidence>
<proteinExistence type="predicted"/>
<gene>
    <name evidence="2" type="ORF">ACG00X_22990</name>
</gene>
<protein>
    <submittedName>
        <fullName evidence="2">MbtH family protein</fullName>
    </submittedName>
</protein>
<dbReference type="PANTHER" id="PTHR38444">
    <property type="entry name" value="ENTEROBACTIN BIOSYNTHESIS PROTEIN YBDZ"/>
    <property type="match status" value="1"/>
</dbReference>
<organism evidence="2 3">
    <name type="scientific">Pelomonas nitida</name>
    <dbReference type="NCBI Taxonomy" id="3299027"/>
    <lineage>
        <taxon>Bacteria</taxon>
        <taxon>Pseudomonadati</taxon>
        <taxon>Pseudomonadota</taxon>
        <taxon>Betaproteobacteria</taxon>
        <taxon>Burkholderiales</taxon>
        <taxon>Sphaerotilaceae</taxon>
        <taxon>Roseateles</taxon>
    </lineage>
</organism>
<keyword evidence="3" id="KW-1185">Reference proteome</keyword>
<dbReference type="InterPro" id="IPR037407">
    <property type="entry name" value="MLP_fam"/>
</dbReference>
<dbReference type="PANTHER" id="PTHR38444:SF1">
    <property type="entry name" value="ENTEROBACTIN BIOSYNTHESIS PROTEIN YBDZ"/>
    <property type="match status" value="1"/>
</dbReference>
<feature type="domain" description="MbtH-like" evidence="1">
    <location>
        <begin position="1"/>
        <end position="48"/>
    </location>
</feature>
<dbReference type="RefSeq" id="WP_394491989.1">
    <property type="nucleotide sequence ID" value="NZ_JBIGIA010000028.1"/>
</dbReference>
<sequence length="67" mass="7552">MNNDTPFLVVRNDEDQYSIWPADRALPAGWIPVDGPASRDSCLAYIETHWTDMTPRSLRLHLQGAVA</sequence>
<dbReference type="SMART" id="SM00923">
    <property type="entry name" value="MbtH"/>
    <property type="match status" value="1"/>
</dbReference>
<evidence type="ECO:0000313" key="3">
    <source>
        <dbReference type="Proteomes" id="UP001606305"/>
    </source>
</evidence>
<accession>A0ABW7GCL3</accession>
<reference evidence="2 3" key="1">
    <citation type="submission" date="2024-09" db="EMBL/GenBank/DDBJ databases">
        <title>Novel species of the genus Pelomonas and Roseateles isolated from streams.</title>
        <authorList>
            <person name="Lu H."/>
        </authorList>
    </citation>
    <scope>NUCLEOTIDE SEQUENCE [LARGE SCALE GENOMIC DNA]</scope>
    <source>
        <strain evidence="2 3">BYS96W</strain>
    </source>
</reference>
<dbReference type="Pfam" id="PF03621">
    <property type="entry name" value="MbtH"/>
    <property type="match status" value="1"/>
</dbReference>
<evidence type="ECO:0000313" key="2">
    <source>
        <dbReference type="EMBL" id="MFG6459709.1"/>
    </source>
</evidence>
<dbReference type="EMBL" id="JBIGIA010000028">
    <property type="protein sequence ID" value="MFG6459709.1"/>
    <property type="molecule type" value="Genomic_DNA"/>
</dbReference>
<dbReference type="InterPro" id="IPR038020">
    <property type="entry name" value="MbtH-like_sf"/>
</dbReference>
<dbReference type="Gene3D" id="3.90.820.10">
    <property type="entry name" value="Structural Genomics, Unknown Function 30-nov-00 1gh9 Mol_id"/>
    <property type="match status" value="1"/>
</dbReference>